<feature type="compositionally biased region" description="Polar residues" evidence="1">
    <location>
        <begin position="215"/>
        <end position="253"/>
    </location>
</feature>
<feature type="domain" description="GBF-interacting protein 1 N-terminal" evidence="2">
    <location>
        <begin position="21"/>
        <end position="84"/>
    </location>
</feature>
<organism evidence="3 4">
    <name type="scientific">Gossypium barbadense</name>
    <name type="common">Sea Island cotton</name>
    <name type="synonym">Hibiscus barbadensis</name>
    <dbReference type="NCBI Taxonomy" id="3634"/>
    <lineage>
        <taxon>Eukaryota</taxon>
        <taxon>Viridiplantae</taxon>
        <taxon>Streptophyta</taxon>
        <taxon>Embryophyta</taxon>
        <taxon>Tracheophyta</taxon>
        <taxon>Spermatophyta</taxon>
        <taxon>Magnoliopsida</taxon>
        <taxon>eudicotyledons</taxon>
        <taxon>Gunneridae</taxon>
        <taxon>Pentapetalae</taxon>
        <taxon>rosids</taxon>
        <taxon>malvids</taxon>
        <taxon>Malvales</taxon>
        <taxon>Malvaceae</taxon>
        <taxon>Malvoideae</taxon>
        <taxon>Gossypium</taxon>
    </lineage>
</organism>
<name>A0A2P5YCP8_GOSBA</name>
<dbReference type="InterPro" id="IPR009719">
    <property type="entry name" value="GIP1_N"/>
</dbReference>
<dbReference type="InterPro" id="IPR009060">
    <property type="entry name" value="UBA-like_sf"/>
</dbReference>
<accession>A0A2P5YCP8</accession>
<proteinExistence type="predicted"/>
<evidence type="ECO:0000313" key="4">
    <source>
        <dbReference type="Proteomes" id="UP000239757"/>
    </source>
</evidence>
<feature type="region of interest" description="Disordered" evidence="1">
    <location>
        <begin position="211"/>
        <end position="257"/>
    </location>
</feature>
<dbReference type="SUPFAM" id="SSF46934">
    <property type="entry name" value="UBA-like"/>
    <property type="match status" value="1"/>
</dbReference>
<dbReference type="PANTHER" id="PTHR46445">
    <property type="entry name" value="RNA POLYMERASE II DEGRADATION FACTOR-LIKE PROTEIN (DUF1296)"/>
    <property type="match status" value="1"/>
</dbReference>
<feature type="region of interest" description="Disordered" evidence="1">
    <location>
        <begin position="348"/>
        <end position="392"/>
    </location>
</feature>
<dbReference type="EMBL" id="KZ663357">
    <property type="protein sequence ID" value="PPS13370.1"/>
    <property type="molecule type" value="Genomic_DNA"/>
</dbReference>
<sequence>MGSDSKTNGRGGGDGGVQMSASVKKVVQNLKEIVNNSCTDWEIYAVLRDCNMDPSDAVQRLLSQGFPYLFTFHEVKSKRERRKEMKETQEQKTRANSRASSHGVIDGSEHSFGRSRSMLISNELGKAACKKENVSVSYIPYSASSKLCAMGQTWNEQPSPQNSFNADYRRQSIGTGDTIDSSMQPSYGSQSSWVGSTLQHVAMADIVKMGRPKSKGSQMPCETSFSPQDAVPPNSTINQIKPSPATSHSNLGTGQDLHSDLNTISESGMKSSQHGFDNEWAVNEPMTASSDIGGTRYSNQPCFHGNRANLSNNCWSDTIVVSESNVARKNLSPNHVSSVQASNKQMFMSDSGGMSEYDDDLRKHTSSPDSYGQTYEPLEGRGSNASAPTPAASLSDDAIKAASSIAVNLQQLSLGKEERAVTPKEDNRGVVLPDYLQAFSADCSHLSFGTYKSGKSTALSQPQTSSSLMNDLEETLATSNGCSSSMNLSSRNLVYHDEVDFDSHRATADARNDNSPKFSQPELRKLDIPDASTLGNDYISCASIPGSSFKNIQQSSSMSFVIDPNARNLPILPNKVESYSNTLPSDLLAAAIQSPKARDPAAFLASQSISSRYIGSASSVKNPITSMSQPSSLALEGANPATGPVLKEHLYAYSYPQTGYRAVPQGHTYTPSALQQEFPNGNVFHESHMETKYDLQRYSSASMSSSLPWSSSYTSGYRSLENSSGSPGSFLHDLLADSAGSKAAYDDFLRSQYSNGGANFNLLQQNDGSAAWDYRHGTRTTSTIPDNAYYSLNGQNHQHAGYQQAQQLAQQLHEALGYPSIYNSHAAMAIEQPQQQQQQNLRDLILNDLQGPSPRQLPQTWQHNY</sequence>
<dbReference type="PANTHER" id="PTHR46445:SF7">
    <property type="entry name" value="GBF-INTERACTING PROTEIN 1 N-TERMINAL DOMAIN-CONTAINING PROTEIN"/>
    <property type="match status" value="1"/>
</dbReference>
<dbReference type="Pfam" id="PF06972">
    <property type="entry name" value="GIP1_N"/>
    <property type="match status" value="1"/>
</dbReference>
<dbReference type="OrthoDB" id="762072at2759"/>
<feature type="region of interest" description="Disordered" evidence="1">
    <location>
        <begin position="79"/>
        <end position="108"/>
    </location>
</feature>
<protein>
    <recommendedName>
        <fullName evidence="2">GBF-interacting protein 1 N-terminal domain-containing protein</fullName>
    </recommendedName>
</protein>
<gene>
    <name evidence="3" type="ORF">GOBAR_AA07218</name>
</gene>
<reference evidence="3 4" key="1">
    <citation type="submission" date="2015-01" db="EMBL/GenBank/DDBJ databases">
        <title>Genome of allotetraploid Gossypium barbadense reveals genomic plasticity and fiber elongation in cotton evolution.</title>
        <authorList>
            <person name="Chen X."/>
            <person name="Liu X."/>
            <person name="Zhao B."/>
            <person name="Zheng H."/>
            <person name="Hu Y."/>
            <person name="Lu G."/>
            <person name="Yang C."/>
            <person name="Chen J."/>
            <person name="Shan C."/>
            <person name="Zhang L."/>
            <person name="Zhou Y."/>
            <person name="Wang L."/>
            <person name="Guo W."/>
            <person name="Bai Y."/>
            <person name="Ruan J."/>
            <person name="Shangguan X."/>
            <person name="Mao Y."/>
            <person name="Jiang J."/>
            <person name="Zhu Y."/>
            <person name="Lei J."/>
            <person name="Kang H."/>
            <person name="Chen S."/>
            <person name="He X."/>
            <person name="Wang R."/>
            <person name="Wang Y."/>
            <person name="Chen J."/>
            <person name="Wang L."/>
            <person name="Yu S."/>
            <person name="Wang B."/>
            <person name="Wei J."/>
            <person name="Song S."/>
            <person name="Lu X."/>
            <person name="Gao Z."/>
            <person name="Gu W."/>
            <person name="Deng X."/>
            <person name="Ma D."/>
            <person name="Wang S."/>
            <person name="Liang W."/>
            <person name="Fang L."/>
            <person name="Cai C."/>
            <person name="Zhu X."/>
            <person name="Zhou B."/>
            <person name="Zhang Y."/>
            <person name="Chen Z."/>
            <person name="Xu S."/>
            <person name="Zhu R."/>
            <person name="Wang S."/>
            <person name="Zhang T."/>
            <person name="Zhao G."/>
        </authorList>
    </citation>
    <scope>NUCLEOTIDE SEQUENCE [LARGE SCALE GENOMIC DNA]</scope>
    <source>
        <strain evidence="4">cv. Xinhai21</strain>
        <tissue evidence="3">Leaf</tissue>
    </source>
</reference>
<evidence type="ECO:0000313" key="3">
    <source>
        <dbReference type="EMBL" id="PPS13370.1"/>
    </source>
</evidence>
<evidence type="ECO:0000259" key="2">
    <source>
        <dbReference type="Pfam" id="PF06972"/>
    </source>
</evidence>
<dbReference type="AlphaFoldDB" id="A0A2P5YCP8"/>
<evidence type="ECO:0000256" key="1">
    <source>
        <dbReference type="SAM" id="MobiDB-lite"/>
    </source>
</evidence>
<dbReference type="Proteomes" id="UP000239757">
    <property type="component" value="Unassembled WGS sequence"/>
</dbReference>
<feature type="compositionally biased region" description="Basic and acidic residues" evidence="1">
    <location>
        <begin position="79"/>
        <end position="93"/>
    </location>
</feature>